<keyword evidence="2" id="KW-0472">Membrane</keyword>
<feature type="transmembrane region" description="Helical" evidence="2">
    <location>
        <begin position="42"/>
        <end position="63"/>
    </location>
</feature>
<name>A0A1F5EDY7_9BACT</name>
<dbReference type="PANTHER" id="PTHR40278">
    <property type="entry name" value="DNA UTILIZATION PROTEIN HOFN"/>
    <property type="match status" value="1"/>
</dbReference>
<gene>
    <name evidence="3" type="ORF">A3F08_02435</name>
</gene>
<evidence type="ECO:0000313" key="4">
    <source>
        <dbReference type="Proteomes" id="UP000176451"/>
    </source>
</evidence>
<evidence type="ECO:0008006" key="5">
    <source>
        <dbReference type="Google" id="ProtNLM"/>
    </source>
</evidence>
<dbReference type="Pfam" id="PF05137">
    <property type="entry name" value="PilN"/>
    <property type="match status" value="1"/>
</dbReference>
<dbReference type="EMBL" id="MEZV01000054">
    <property type="protein sequence ID" value="OGD65659.1"/>
    <property type="molecule type" value="Genomic_DNA"/>
</dbReference>
<evidence type="ECO:0000256" key="1">
    <source>
        <dbReference type="SAM" id="MobiDB-lite"/>
    </source>
</evidence>
<comment type="caution">
    <text evidence="3">The sequence shown here is derived from an EMBL/GenBank/DDBJ whole genome shotgun (WGS) entry which is preliminary data.</text>
</comment>
<keyword evidence="2" id="KW-1133">Transmembrane helix</keyword>
<dbReference type="AlphaFoldDB" id="A0A1F5EDY7"/>
<feature type="region of interest" description="Disordered" evidence="1">
    <location>
        <begin position="1"/>
        <end position="34"/>
    </location>
</feature>
<organism evidence="3 4">
    <name type="scientific">Candidatus Berkelbacteria bacterium RIFCSPHIGHO2_12_FULL_36_9</name>
    <dbReference type="NCBI Taxonomy" id="1797469"/>
    <lineage>
        <taxon>Bacteria</taxon>
        <taxon>Candidatus Berkelbacteria</taxon>
    </lineage>
</organism>
<feature type="compositionally biased region" description="Basic and acidic residues" evidence="1">
    <location>
        <begin position="12"/>
        <end position="24"/>
    </location>
</feature>
<keyword evidence="2" id="KW-0812">Transmembrane</keyword>
<dbReference type="PANTHER" id="PTHR40278:SF1">
    <property type="entry name" value="DNA UTILIZATION PROTEIN HOFN"/>
    <property type="match status" value="1"/>
</dbReference>
<accession>A0A1F5EDY7</accession>
<protein>
    <recommendedName>
        <fullName evidence="5">PilN domain-containing protein</fullName>
    </recommendedName>
</protein>
<proteinExistence type="predicted"/>
<evidence type="ECO:0000256" key="2">
    <source>
        <dbReference type="SAM" id="Phobius"/>
    </source>
</evidence>
<evidence type="ECO:0000313" key="3">
    <source>
        <dbReference type="EMBL" id="OGD65659.1"/>
    </source>
</evidence>
<dbReference type="InterPro" id="IPR052534">
    <property type="entry name" value="Extracell_DNA_Util/SecSys_Comp"/>
</dbReference>
<reference evidence="3 4" key="1">
    <citation type="journal article" date="2016" name="Nat. Commun.">
        <title>Thousands of microbial genomes shed light on interconnected biogeochemical processes in an aquifer system.</title>
        <authorList>
            <person name="Anantharaman K."/>
            <person name="Brown C.T."/>
            <person name="Hug L.A."/>
            <person name="Sharon I."/>
            <person name="Castelle C.J."/>
            <person name="Probst A.J."/>
            <person name="Thomas B.C."/>
            <person name="Singh A."/>
            <person name="Wilkins M.J."/>
            <person name="Karaoz U."/>
            <person name="Brodie E.L."/>
            <person name="Williams K.H."/>
            <person name="Hubbard S.S."/>
            <person name="Banfield J.F."/>
        </authorList>
    </citation>
    <scope>NUCLEOTIDE SEQUENCE [LARGE SCALE GENOMIC DNA]</scope>
</reference>
<sequence>MLDISSGTNNVVDKDKLDNNHQEPPRPMPKLEMPQVEPEPNYLQFFVIGATLIIIIAAVFLYVMQGTKSSELKTRSVEAKELEQNLLQSDIKKLDNEVQAFQEGILAYQSILAGKIYWSKMFEELEKSTLKNIKFNNFSLDENKLIKINGETDTYENVAKLMRSLENSSSFTQVKLISAVLTDKKDKVRVTFSLTFKISEAGLKITE</sequence>
<dbReference type="InterPro" id="IPR007813">
    <property type="entry name" value="PilN"/>
</dbReference>
<dbReference type="Proteomes" id="UP000176451">
    <property type="component" value="Unassembled WGS sequence"/>
</dbReference>